<dbReference type="Gene3D" id="3.30.420.10">
    <property type="entry name" value="Ribonuclease H-like superfamily/Ribonuclease H"/>
    <property type="match status" value="1"/>
</dbReference>
<evidence type="ECO:0000256" key="14">
    <source>
        <dbReference type="HAMAP-Rule" id="MF_00052"/>
    </source>
</evidence>
<keyword evidence="8 14" id="KW-0963">Cytoplasm</keyword>
<dbReference type="InterPro" id="IPR012337">
    <property type="entry name" value="RNaseH-like_sf"/>
</dbReference>
<proteinExistence type="inferred from homology"/>
<dbReference type="Proteomes" id="UP000184120">
    <property type="component" value="Unassembled WGS sequence"/>
</dbReference>
<feature type="domain" description="RNase H type-2" evidence="17">
    <location>
        <begin position="9"/>
        <end position="198"/>
    </location>
</feature>
<evidence type="ECO:0000256" key="9">
    <source>
        <dbReference type="ARBA" id="ARBA00022722"/>
    </source>
</evidence>
<evidence type="ECO:0000256" key="11">
    <source>
        <dbReference type="ARBA" id="ARBA00022759"/>
    </source>
</evidence>
<reference evidence="21" key="4">
    <citation type="journal article" date="2019" name="Int. J. Syst. Evol. Microbiol.">
        <title>The Global Catalogue of Microorganisms (GCM) 10K type strain sequencing project: providing services to taxonomists for standard genome sequencing and annotation.</title>
        <authorList>
            <consortium name="The Broad Institute Genomics Platform"/>
            <consortium name="The Broad Institute Genome Sequencing Center for Infectious Disease"/>
            <person name="Wu L."/>
            <person name="Ma J."/>
        </authorList>
    </citation>
    <scope>NUCLEOTIDE SEQUENCE [LARGE SCALE GENOMIC DNA]</scope>
    <source>
        <strain evidence="21">CGMCC 1.12707</strain>
    </source>
</reference>
<evidence type="ECO:0000259" key="17">
    <source>
        <dbReference type="PROSITE" id="PS51975"/>
    </source>
</evidence>
<comment type="subcellular location">
    <subcellularLocation>
        <location evidence="4 14">Cytoplasm</location>
    </subcellularLocation>
</comment>
<evidence type="ECO:0000256" key="15">
    <source>
        <dbReference type="PROSITE-ProRule" id="PRU01319"/>
    </source>
</evidence>
<dbReference type="InterPro" id="IPR001352">
    <property type="entry name" value="RNase_HII/HIII"/>
</dbReference>
<dbReference type="EMBL" id="BMFL01000007">
    <property type="protein sequence ID" value="GGE96652.1"/>
    <property type="molecule type" value="Genomic_DNA"/>
</dbReference>
<dbReference type="GO" id="GO:0004523">
    <property type="term" value="F:RNA-DNA hybrid ribonuclease activity"/>
    <property type="evidence" value="ECO:0007669"/>
    <property type="project" value="UniProtKB-UniRule"/>
</dbReference>
<keyword evidence="9 14" id="KW-0540">Nuclease</keyword>
<name>A0A1M7BED1_9FLAO</name>
<feature type="binding site" evidence="14 15">
    <location>
        <position position="15"/>
    </location>
    <ligand>
        <name>a divalent metal cation</name>
        <dbReference type="ChEBI" id="CHEBI:60240"/>
    </ligand>
</feature>
<reference evidence="19" key="3">
    <citation type="submission" date="2016-11" db="EMBL/GenBank/DDBJ databases">
        <authorList>
            <person name="Jaros S."/>
            <person name="Januszkiewicz K."/>
            <person name="Wedrychowicz H."/>
        </authorList>
    </citation>
    <scope>NUCLEOTIDE SEQUENCE [LARGE SCALE GENOMIC DNA]</scope>
    <source>
        <strain evidence="19">DSM 27989</strain>
    </source>
</reference>
<comment type="cofactor">
    <cofactor evidence="2">
        <name>Mg(2+)</name>
        <dbReference type="ChEBI" id="CHEBI:18420"/>
    </cofactor>
</comment>
<dbReference type="RefSeq" id="WP_072933446.1">
    <property type="nucleotide sequence ID" value="NZ_BMFL01000007.1"/>
</dbReference>
<dbReference type="EMBL" id="FRBH01000010">
    <property type="protein sequence ID" value="SHL53370.1"/>
    <property type="molecule type" value="Genomic_DNA"/>
</dbReference>
<dbReference type="PANTHER" id="PTHR10954:SF18">
    <property type="entry name" value="RIBONUCLEASE HII"/>
    <property type="match status" value="1"/>
</dbReference>
<protein>
    <recommendedName>
        <fullName evidence="7 14">Ribonuclease HII</fullName>
        <shortName evidence="14">RNase HII</shortName>
        <ecNumber evidence="6 14">3.1.26.4</ecNumber>
    </recommendedName>
</protein>
<evidence type="ECO:0000313" key="21">
    <source>
        <dbReference type="Proteomes" id="UP000650994"/>
    </source>
</evidence>
<comment type="cofactor">
    <cofactor evidence="14 15">
        <name>Mn(2+)</name>
        <dbReference type="ChEBI" id="CHEBI:29035"/>
    </cofactor>
    <cofactor evidence="14 15">
        <name>Mg(2+)</name>
        <dbReference type="ChEBI" id="CHEBI:18420"/>
    </cofactor>
    <text evidence="14 15">Manganese or magnesium. Binds 1 divalent metal ion per monomer in the absence of substrate. May bind a second metal ion after substrate binding.</text>
</comment>
<evidence type="ECO:0000313" key="20">
    <source>
        <dbReference type="Proteomes" id="UP000184120"/>
    </source>
</evidence>
<evidence type="ECO:0000313" key="19">
    <source>
        <dbReference type="EMBL" id="SHL53370.1"/>
    </source>
</evidence>
<evidence type="ECO:0000256" key="2">
    <source>
        <dbReference type="ARBA" id="ARBA00001946"/>
    </source>
</evidence>
<dbReference type="OrthoDB" id="9803420at2"/>
<evidence type="ECO:0000256" key="4">
    <source>
        <dbReference type="ARBA" id="ARBA00004496"/>
    </source>
</evidence>
<dbReference type="GO" id="GO:0030145">
    <property type="term" value="F:manganese ion binding"/>
    <property type="evidence" value="ECO:0007669"/>
    <property type="project" value="UniProtKB-UniRule"/>
</dbReference>
<comment type="similarity">
    <text evidence="5 14 16">Belongs to the RNase HII family.</text>
</comment>
<keyword evidence="11 14" id="KW-0255">Endonuclease</keyword>
<sequence>MNKVLSNQEFEIGCDEAGRGCLSGPVVAAAVILGNSFENDIINDSKQLSEKKRNSLRTFIEENALFWAVGIVSPKEIDEINILNASFLAMHRAIDQLNCQKDLIIVDGNRFTAYQDIPHECIVKGDSKFMNIAAASILAKTYRDEYMEKIHEEFPMYNWKKNKGYPTKDHRAAIKEFGVTPYHRLSFKLLPDQLSLDI</sequence>
<evidence type="ECO:0000256" key="12">
    <source>
        <dbReference type="ARBA" id="ARBA00022801"/>
    </source>
</evidence>
<dbReference type="InterPro" id="IPR024567">
    <property type="entry name" value="RNase_HII/HIII_dom"/>
</dbReference>
<dbReference type="PROSITE" id="PS51975">
    <property type="entry name" value="RNASE_H_2"/>
    <property type="match status" value="1"/>
</dbReference>
<feature type="binding site" evidence="14 15">
    <location>
        <position position="16"/>
    </location>
    <ligand>
        <name>a divalent metal cation</name>
        <dbReference type="ChEBI" id="CHEBI:60240"/>
    </ligand>
</feature>
<keyword evidence="10 14" id="KW-0479">Metal-binding</keyword>
<evidence type="ECO:0000313" key="18">
    <source>
        <dbReference type="EMBL" id="GGE96652.1"/>
    </source>
</evidence>
<feature type="binding site" evidence="14 15">
    <location>
        <position position="107"/>
    </location>
    <ligand>
        <name>a divalent metal cation</name>
        <dbReference type="ChEBI" id="CHEBI:60240"/>
    </ligand>
</feature>
<dbReference type="STRING" id="1434701.SAMN05443634_110151"/>
<evidence type="ECO:0000256" key="13">
    <source>
        <dbReference type="ARBA" id="ARBA00023211"/>
    </source>
</evidence>
<keyword evidence="21" id="KW-1185">Reference proteome</keyword>
<dbReference type="HAMAP" id="MF_00052_B">
    <property type="entry name" value="RNase_HII_B"/>
    <property type="match status" value="1"/>
</dbReference>
<accession>A0A1M7BED1</accession>
<dbReference type="GO" id="GO:0043137">
    <property type="term" value="P:DNA replication, removal of RNA primer"/>
    <property type="evidence" value="ECO:0007669"/>
    <property type="project" value="TreeGrafter"/>
</dbReference>
<evidence type="ECO:0000256" key="8">
    <source>
        <dbReference type="ARBA" id="ARBA00022490"/>
    </source>
</evidence>
<dbReference type="InterPro" id="IPR036397">
    <property type="entry name" value="RNaseH_sf"/>
</dbReference>
<dbReference type="GO" id="GO:0006298">
    <property type="term" value="P:mismatch repair"/>
    <property type="evidence" value="ECO:0007669"/>
    <property type="project" value="TreeGrafter"/>
</dbReference>
<evidence type="ECO:0000256" key="3">
    <source>
        <dbReference type="ARBA" id="ARBA00004065"/>
    </source>
</evidence>
<evidence type="ECO:0000256" key="1">
    <source>
        <dbReference type="ARBA" id="ARBA00000077"/>
    </source>
</evidence>
<dbReference type="SUPFAM" id="SSF53098">
    <property type="entry name" value="Ribonuclease H-like"/>
    <property type="match status" value="1"/>
</dbReference>
<keyword evidence="13 14" id="KW-0464">Manganese</keyword>
<evidence type="ECO:0000256" key="7">
    <source>
        <dbReference type="ARBA" id="ARBA00019179"/>
    </source>
</evidence>
<dbReference type="InterPro" id="IPR022898">
    <property type="entry name" value="RNase_HII"/>
</dbReference>
<dbReference type="CDD" id="cd07182">
    <property type="entry name" value="RNase_HII_bacteria_HII_like"/>
    <property type="match status" value="1"/>
</dbReference>
<dbReference type="Proteomes" id="UP000650994">
    <property type="component" value="Unassembled WGS sequence"/>
</dbReference>
<dbReference type="EC" id="3.1.26.4" evidence="6 14"/>
<evidence type="ECO:0000256" key="16">
    <source>
        <dbReference type="RuleBase" id="RU003515"/>
    </source>
</evidence>
<dbReference type="Pfam" id="PF01351">
    <property type="entry name" value="RNase_HII"/>
    <property type="match status" value="1"/>
</dbReference>
<evidence type="ECO:0000256" key="10">
    <source>
        <dbReference type="ARBA" id="ARBA00022723"/>
    </source>
</evidence>
<dbReference type="AlphaFoldDB" id="A0A1M7BED1"/>
<dbReference type="GO" id="GO:0003723">
    <property type="term" value="F:RNA binding"/>
    <property type="evidence" value="ECO:0007669"/>
    <property type="project" value="UniProtKB-UniRule"/>
</dbReference>
<comment type="function">
    <text evidence="3 14 16">Endonuclease that specifically degrades the RNA of RNA-DNA hybrids.</text>
</comment>
<keyword evidence="12 14" id="KW-0378">Hydrolase</keyword>
<reference evidence="18" key="1">
    <citation type="journal article" date="2014" name="Int. J. Syst. Evol. Microbiol.">
        <title>Complete genome of a new Firmicutes species belonging to the dominant human colonic microbiota ('Ruminococcus bicirculans') reveals two chromosomes and a selective capacity to utilize plant glucans.</title>
        <authorList>
            <consortium name="NISC Comparative Sequencing Program"/>
            <person name="Wegmann U."/>
            <person name="Louis P."/>
            <person name="Goesmann A."/>
            <person name="Henrissat B."/>
            <person name="Duncan S.H."/>
            <person name="Flint H.J."/>
        </authorList>
    </citation>
    <scope>NUCLEOTIDE SEQUENCE</scope>
    <source>
        <strain evidence="18">CGMCC 1.12707</strain>
    </source>
</reference>
<reference evidence="20" key="2">
    <citation type="submission" date="2016-11" db="EMBL/GenBank/DDBJ databases">
        <authorList>
            <person name="Varghese N."/>
            <person name="Submissions S."/>
        </authorList>
    </citation>
    <scope>NUCLEOTIDE SEQUENCE [LARGE SCALE GENOMIC DNA]</scope>
    <source>
        <strain evidence="20">DSM 27989</strain>
    </source>
</reference>
<dbReference type="GO" id="GO:0032299">
    <property type="term" value="C:ribonuclease H2 complex"/>
    <property type="evidence" value="ECO:0007669"/>
    <property type="project" value="TreeGrafter"/>
</dbReference>
<reference evidence="18" key="5">
    <citation type="submission" date="2024-05" db="EMBL/GenBank/DDBJ databases">
        <authorList>
            <person name="Sun Q."/>
            <person name="Zhou Y."/>
        </authorList>
    </citation>
    <scope>NUCLEOTIDE SEQUENCE</scope>
    <source>
        <strain evidence="18">CGMCC 1.12707</strain>
    </source>
</reference>
<dbReference type="PANTHER" id="PTHR10954">
    <property type="entry name" value="RIBONUCLEASE H2 SUBUNIT A"/>
    <property type="match status" value="1"/>
</dbReference>
<dbReference type="NCBIfam" id="NF000595">
    <property type="entry name" value="PRK00015.1-3"/>
    <property type="match status" value="1"/>
</dbReference>
<evidence type="ECO:0000256" key="5">
    <source>
        <dbReference type="ARBA" id="ARBA00007383"/>
    </source>
</evidence>
<comment type="catalytic activity">
    <reaction evidence="1 14 15 16">
        <text>Endonucleolytic cleavage to 5'-phosphomonoester.</text>
        <dbReference type="EC" id="3.1.26.4"/>
    </reaction>
</comment>
<organism evidence="19 20">
    <name type="scientific">Chishuiella changwenlii</name>
    <dbReference type="NCBI Taxonomy" id="1434701"/>
    <lineage>
        <taxon>Bacteria</taxon>
        <taxon>Pseudomonadati</taxon>
        <taxon>Bacteroidota</taxon>
        <taxon>Flavobacteriia</taxon>
        <taxon>Flavobacteriales</taxon>
        <taxon>Weeksellaceae</taxon>
        <taxon>Chishuiella</taxon>
    </lineage>
</organism>
<evidence type="ECO:0000256" key="6">
    <source>
        <dbReference type="ARBA" id="ARBA00012180"/>
    </source>
</evidence>
<dbReference type="GO" id="GO:0005737">
    <property type="term" value="C:cytoplasm"/>
    <property type="evidence" value="ECO:0007669"/>
    <property type="project" value="UniProtKB-SubCell"/>
</dbReference>
<gene>
    <name evidence="14 18" type="primary">rnhB</name>
    <name evidence="18" type="ORF">GCM10010984_12750</name>
    <name evidence="19" type="ORF">SAMN05443634_110151</name>
</gene>